<dbReference type="EMBL" id="SWFM01000001">
    <property type="protein sequence ID" value="TKD72584.1"/>
    <property type="molecule type" value="Genomic_DNA"/>
</dbReference>
<dbReference type="InterPro" id="IPR000182">
    <property type="entry name" value="GNAT_dom"/>
</dbReference>
<proteinExistence type="predicted"/>
<sequence>MEKLNPIIETNRLILREVTSEDALDMYHYLSDEEVVKHMGLPPAQSVEEVMDEIEWYQSIIKEGTGIRWGITLKDSGKVIGSCGYLNMQHKHYRAEVGFELSKNYWGKGIASEALRAIIRYGFNHYQLERIEALIEPGNIQSQKLVSKLGFTKEGLLRHYEYTLGKFDDLYMYSMIKSDLIK</sequence>
<dbReference type="GO" id="GO:0008999">
    <property type="term" value="F:protein-N-terminal-alanine acetyltransferase activity"/>
    <property type="evidence" value="ECO:0007669"/>
    <property type="project" value="TreeGrafter"/>
</dbReference>
<accession>A0A4U1MNZ5</accession>
<evidence type="ECO:0000259" key="1">
    <source>
        <dbReference type="PROSITE" id="PS51186"/>
    </source>
</evidence>
<comment type="caution">
    <text evidence="2">The sequence shown here is derived from an EMBL/GenBank/DDBJ whole genome shotgun (WGS) entry which is preliminary data.</text>
</comment>
<organism evidence="2 3">
    <name type="scientific">Guptibacillus hwajinpoensis</name>
    <dbReference type="NCBI Taxonomy" id="208199"/>
    <lineage>
        <taxon>Bacteria</taxon>
        <taxon>Bacillati</taxon>
        <taxon>Bacillota</taxon>
        <taxon>Bacilli</taxon>
        <taxon>Bacillales</taxon>
        <taxon>Guptibacillaceae</taxon>
        <taxon>Guptibacillus</taxon>
    </lineage>
</organism>
<name>A0A4U1MNZ5_9BACL</name>
<dbReference type="Gene3D" id="3.40.630.30">
    <property type="match status" value="1"/>
</dbReference>
<protein>
    <submittedName>
        <fullName evidence="2">GNAT family N-acetyltransferase</fullName>
    </submittedName>
</protein>
<evidence type="ECO:0000313" key="3">
    <source>
        <dbReference type="Proteomes" id="UP000310541"/>
    </source>
</evidence>
<dbReference type="RefSeq" id="WP_136946434.1">
    <property type="nucleotide sequence ID" value="NZ_SWFM01000001.1"/>
</dbReference>
<gene>
    <name evidence="2" type="ORF">FBF83_00025</name>
</gene>
<dbReference type="SUPFAM" id="SSF55729">
    <property type="entry name" value="Acyl-CoA N-acyltransferases (Nat)"/>
    <property type="match status" value="1"/>
</dbReference>
<feature type="domain" description="N-acetyltransferase" evidence="1">
    <location>
        <begin position="13"/>
        <end position="177"/>
    </location>
</feature>
<evidence type="ECO:0000313" key="2">
    <source>
        <dbReference type="EMBL" id="TKD72584.1"/>
    </source>
</evidence>
<dbReference type="PANTHER" id="PTHR43792">
    <property type="entry name" value="GNAT FAMILY, PUTATIVE (AFU_ORTHOLOGUE AFUA_3G00765)-RELATED-RELATED"/>
    <property type="match status" value="1"/>
</dbReference>
<dbReference type="PROSITE" id="PS51186">
    <property type="entry name" value="GNAT"/>
    <property type="match status" value="1"/>
</dbReference>
<dbReference type="AlphaFoldDB" id="A0A4U1MNZ5"/>
<keyword evidence="2" id="KW-0808">Transferase</keyword>
<dbReference type="CDD" id="cd04301">
    <property type="entry name" value="NAT_SF"/>
    <property type="match status" value="1"/>
</dbReference>
<dbReference type="OrthoDB" id="9785602at2"/>
<dbReference type="GO" id="GO:0005737">
    <property type="term" value="C:cytoplasm"/>
    <property type="evidence" value="ECO:0007669"/>
    <property type="project" value="TreeGrafter"/>
</dbReference>
<reference evidence="2 3" key="1">
    <citation type="submission" date="2019-04" db="EMBL/GenBank/DDBJ databases">
        <title>Genome sequence of Bacillus hwajinpoensis strain Y2.</title>
        <authorList>
            <person name="Fair J.L."/>
            <person name="Maclea K.S."/>
        </authorList>
    </citation>
    <scope>NUCLEOTIDE SEQUENCE [LARGE SCALE GENOMIC DNA]</scope>
    <source>
        <strain evidence="2 3">Y2</strain>
    </source>
</reference>
<dbReference type="Proteomes" id="UP000310541">
    <property type="component" value="Unassembled WGS sequence"/>
</dbReference>
<dbReference type="PANTHER" id="PTHR43792:SF9">
    <property type="entry name" value="RIBOSOMAL-PROTEIN-ALANINE ACETYLTRANSFERASE"/>
    <property type="match status" value="1"/>
</dbReference>
<dbReference type="InterPro" id="IPR016181">
    <property type="entry name" value="Acyl_CoA_acyltransferase"/>
</dbReference>
<dbReference type="InterPro" id="IPR051531">
    <property type="entry name" value="N-acetyltransferase"/>
</dbReference>
<dbReference type="Pfam" id="PF13302">
    <property type="entry name" value="Acetyltransf_3"/>
    <property type="match status" value="1"/>
</dbReference>